<dbReference type="eggNOG" id="COG2318">
    <property type="taxonomic scope" value="Bacteria"/>
</dbReference>
<dbReference type="PATRIC" id="fig|886882.15.peg.2925"/>
<evidence type="ECO:0000313" key="2">
    <source>
        <dbReference type="Proteomes" id="UP000006868"/>
    </source>
</evidence>
<proteinExistence type="predicted"/>
<dbReference type="OrthoDB" id="2932601at2"/>
<dbReference type="EMBL" id="CP002213">
    <property type="protein sequence ID" value="ADO56895.1"/>
    <property type="molecule type" value="Genomic_DNA"/>
</dbReference>
<dbReference type="AlphaFoldDB" id="E3E4J6"/>
<organism evidence="1 2">
    <name type="scientific">Paenibacillus polymyxa (strain SC2)</name>
    <name type="common">Bacillus polymyxa</name>
    <dbReference type="NCBI Taxonomy" id="886882"/>
    <lineage>
        <taxon>Bacteria</taxon>
        <taxon>Bacillati</taxon>
        <taxon>Bacillota</taxon>
        <taxon>Bacilli</taxon>
        <taxon>Bacillales</taxon>
        <taxon>Paenibacillaceae</taxon>
        <taxon>Paenibacillus</taxon>
    </lineage>
</organism>
<sequence>MVEGNYNRLKSIVQDMKQSELDYKGPDHKYNSTSQLIRHLSYVDLKWVYRIKGEKIFLNILSKLWSYG</sequence>
<dbReference type="SUPFAM" id="SSF109854">
    <property type="entry name" value="DinB/YfiT-like putative metalloenzymes"/>
    <property type="match status" value="1"/>
</dbReference>
<dbReference type="Proteomes" id="UP000006868">
    <property type="component" value="Chromosome"/>
</dbReference>
<accession>E3E4J6</accession>
<name>E3E4J6_PAEPS</name>
<gene>
    <name evidence="1" type="primary">ykkA</name>
    <name evidence="1" type="ORF">PPSC2_13740</name>
</gene>
<dbReference type="KEGG" id="ppm:PPSC2_13740"/>
<dbReference type="InterPro" id="IPR034660">
    <property type="entry name" value="DinB/YfiT-like"/>
</dbReference>
<reference evidence="1 2" key="1">
    <citation type="journal article" date="2011" name="J. Bacteriol.">
        <title>Complete genome sequence of Paenibacillus polymyxa SC2, a strain of plant growth-promoting Rhizobacterium with broad-spectrum antimicrobial activity.</title>
        <authorList>
            <person name="Ma M."/>
            <person name="Wang C."/>
            <person name="Ding Y."/>
            <person name="Li L."/>
            <person name="Shen D."/>
            <person name="Jiang X."/>
            <person name="Guan D."/>
            <person name="Cao F."/>
            <person name="Chen H."/>
            <person name="Feng R."/>
            <person name="Wang X."/>
            <person name="Ge Y."/>
            <person name="Yao L."/>
            <person name="Bing X."/>
            <person name="Yang X."/>
            <person name="Li J."/>
            <person name="Du B."/>
        </authorList>
    </citation>
    <scope>NUCLEOTIDE SEQUENCE [LARGE SCALE GENOMIC DNA]</scope>
    <source>
        <strain evidence="1 2">SC2</strain>
    </source>
</reference>
<dbReference type="HOGENOM" id="CLU_2790066_0_0_9"/>
<protein>
    <submittedName>
        <fullName evidence="1">YkkA</fullName>
    </submittedName>
</protein>
<evidence type="ECO:0000313" key="1">
    <source>
        <dbReference type="EMBL" id="ADO56895.1"/>
    </source>
</evidence>